<reference evidence="2 3" key="1">
    <citation type="submission" date="2020-08" db="EMBL/GenBank/DDBJ databases">
        <title>Genomic Encyclopedia of Type Strains, Phase IV (KMG-IV): sequencing the most valuable type-strain genomes for metagenomic binning, comparative biology and taxonomic classification.</title>
        <authorList>
            <person name="Goeker M."/>
        </authorList>
    </citation>
    <scope>NUCLEOTIDE SEQUENCE [LARGE SCALE GENOMIC DNA]</scope>
    <source>
        <strain evidence="2 3">DSM 103725</strain>
    </source>
</reference>
<dbReference type="EMBL" id="JACHGY010000001">
    <property type="protein sequence ID" value="MBB6429214.1"/>
    <property type="molecule type" value="Genomic_DNA"/>
</dbReference>
<gene>
    <name evidence="2" type="ORF">HNQ40_001020</name>
</gene>
<evidence type="ECO:0000256" key="1">
    <source>
        <dbReference type="SAM" id="MobiDB-lite"/>
    </source>
</evidence>
<keyword evidence="3" id="KW-1185">Reference proteome</keyword>
<comment type="caution">
    <text evidence="2">The sequence shown here is derived from an EMBL/GenBank/DDBJ whole genome shotgun (WGS) entry which is preliminary data.</text>
</comment>
<evidence type="ECO:0000313" key="3">
    <source>
        <dbReference type="Proteomes" id="UP000541810"/>
    </source>
</evidence>
<feature type="region of interest" description="Disordered" evidence="1">
    <location>
        <begin position="599"/>
        <end position="618"/>
    </location>
</feature>
<protein>
    <submittedName>
        <fullName evidence="2">HK97 family phage portal protein</fullName>
    </submittedName>
</protein>
<dbReference type="InterPro" id="IPR006944">
    <property type="entry name" value="Phage/GTA_portal"/>
</dbReference>
<organism evidence="2 3">
    <name type="scientific">Algisphaera agarilytica</name>
    <dbReference type="NCBI Taxonomy" id="1385975"/>
    <lineage>
        <taxon>Bacteria</taxon>
        <taxon>Pseudomonadati</taxon>
        <taxon>Planctomycetota</taxon>
        <taxon>Phycisphaerae</taxon>
        <taxon>Phycisphaerales</taxon>
        <taxon>Phycisphaeraceae</taxon>
        <taxon>Algisphaera</taxon>
    </lineage>
</organism>
<dbReference type="Proteomes" id="UP000541810">
    <property type="component" value="Unassembled WGS sequence"/>
</dbReference>
<dbReference type="Pfam" id="PF04860">
    <property type="entry name" value="Phage_portal"/>
    <property type="match status" value="1"/>
</dbReference>
<feature type="region of interest" description="Disordered" evidence="1">
    <location>
        <begin position="441"/>
        <end position="479"/>
    </location>
</feature>
<evidence type="ECO:0000313" key="2">
    <source>
        <dbReference type="EMBL" id="MBB6429214.1"/>
    </source>
</evidence>
<dbReference type="RefSeq" id="WP_184676800.1">
    <property type="nucleotide sequence ID" value="NZ_JACHGY010000001.1"/>
</dbReference>
<sequence length="794" mass="88104">MRYLNRLVAAAQLLVRGPVPFSRWLSQVAAGGKDRPTEVYNQVAPVRVCVQYISRIVGSIPFRISTPDSEIIETGPLAQLAVRPNPKQSMGQFMRDSAAFWLIYGRVHFWTTGQTVNELESITINPLQMEAIEEEGELVGWWYSPLGNGERVRLPLDEVHTFVDPDYHAPDKAWKGMGAREAVAMAIAQYYKADLANEASLDNDVQPSGAVSTEQNLSPDQERSLLKQIDAEYAGSRNRRRIMLLQGGLSWQQMAANFTDMEFMEGRAFSREEICAAFGLKAILFYGQSGSGLNDDQAQSAGVTAHQGVIRPLMRMLAEEFNCAVLSRLQNDRSMTLRDGLKRGDWSRRKMLDRQRGSDCYLRVRDAAVAQDLLAVSWFDDTGEAVTVELWQHQATGAKTWFDMGVPLNAIIDATDAPFEKLPHGDIPRIAMGLVAADETGAAEPGFDDPDGSISPGDELGDPLTEPEEASAQPVQRELSESQLTAMWRNLRAQVTGIEKQLLNPYKRHLMQLRAESLGNIRRLDPGRPEVDRSADLKNVVVWYDDFDGRERQVKVQLSRQQRDLLGDLLFDLRKATDGRWAIVAKFMRQGLAIGGNQSMAEAASAEDRDEPDPFSLDDPGVTEALRRREFDIAGLTTAQRDRLRAVYAQALADGKTTAELVEIGRKQFNIESGRAKLVAFQESSSAVEEGRQLGREQAGVPAKSWLWSRKETGRSAHAATERATLADPVPIDQDFTIAGTSITCPHPRATGIAEQDINCGCTTISRYPGDRVRDLAVLRFIATARTPMETNTP</sequence>
<feature type="compositionally biased region" description="Acidic residues" evidence="1">
    <location>
        <begin position="459"/>
        <end position="469"/>
    </location>
</feature>
<name>A0A7X0H4Q8_9BACT</name>
<accession>A0A7X0H4Q8</accession>
<dbReference type="AlphaFoldDB" id="A0A7X0H4Q8"/>
<proteinExistence type="predicted"/>